<feature type="chain" id="PRO_5036463441" description="CHRD domain-containing protein" evidence="1">
    <location>
        <begin position="20"/>
        <end position="378"/>
    </location>
</feature>
<dbReference type="AlphaFoldDB" id="A0A8X7T5X6"/>
<name>A0A8X7T5X6_9BASI</name>
<gene>
    <name evidence="3" type="ORF">A4X09_0g2199</name>
</gene>
<keyword evidence="1" id="KW-0732">Signal</keyword>
<evidence type="ECO:0000256" key="1">
    <source>
        <dbReference type="SAM" id="SignalP"/>
    </source>
</evidence>
<dbReference type="Pfam" id="PF07452">
    <property type="entry name" value="CHRD"/>
    <property type="match status" value="2"/>
</dbReference>
<protein>
    <recommendedName>
        <fullName evidence="2">CHRD domain-containing protein</fullName>
    </recommendedName>
</protein>
<evidence type="ECO:0000313" key="3">
    <source>
        <dbReference type="EMBL" id="KAE8270147.1"/>
    </source>
</evidence>
<feature type="domain" description="CHRD" evidence="2">
    <location>
        <begin position="61"/>
        <end position="209"/>
    </location>
</feature>
<dbReference type="Proteomes" id="UP000078113">
    <property type="component" value="Unassembled WGS sequence"/>
</dbReference>
<evidence type="ECO:0000259" key="2">
    <source>
        <dbReference type="SMART" id="SM00754"/>
    </source>
</evidence>
<dbReference type="EMBL" id="LWDG02000062">
    <property type="protein sequence ID" value="KAE8270147.1"/>
    <property type="molecule type" value="Genomic_DNA"/>
</dbReference>
<keyword evidence="4" id="KW-1185">Reference proteome</keyword>
<reference evidence="3" key="1">
    <citation type="submission" date="2016-04" db="EMBL/GenBank/DDBJ databases">
        <authorList>
            <person name="Nguyen H.D."/>
            <person name="Samba Siva P."/>
            <person name="Cullis J."/>
            <person name="Levesque C.A."/>
            <person name="Hambleton S."/>
        </authorList>
    </citation>
    <scope>NUCLEOTIDE SEQUENCE</scope>
    <source>
        <strain evidence="3">DAOMC 236422</strain>
    </source>
</reference>
<dbReference type="InterPro" id="IPR010895">
    <property type="entry name" value="CHRD"/>
</dbReference>
<feature type="signal peptide" evidence="1">
    <location>
        <begin position="1"/>
        <end position="19"/>
    </location>
</feature>
<proteinExistence type="predicted"/>
<organism evidence="3 4">
    <name type="scientific">Tilletia walkeri</name>
    <dbReference type="NCBI Taxonomy" id="117179"/>
    <lineage>
        <taxon>Eukaryota</taxon>
        <taxon>Fungi</taxon>
        <taxon>Dikarya</taxon>
        <taxon>Basidiomycota</taxon>
        <taxon>Ustilaginomycotina</taxon>
        <taxon>Exobasidiomycetes</taxon>
        <taxon>Tilletiales</taxon>
        <taxon>Tilletiaceae</taxon>
        <taxon>Tilletia</taxon>
    </lineage>
</organism>
<dbReference type="SMART" id="SM00754">
    <property type="entry name" value="CHRD"/>
    <property type="match status" value="2"/>
</dbReference>
<accession>A0A8X7T5X6</accession>
<evidence type="ECO:0000313" key="4">
    <source>
        <dbReference type="Proteomes" id="UP000078113"/>
    </source>
</evidence>
<reference evidence="3" key="2">
    <citation type="journal article" date="2019" name="IMA Fungus">
        <title>Genome sequencing and comparison of five Tilletia species to identify candidate genes for the detection of regulated species infecting wheat.</title>
        <authorList>
            <person name="Nguyen H.D.T."/>
            <person name="Sultana T."/>
            <person name="Kesanakurti P."/>
            <person name="Hambleton S."/>
        </authorList>
    </citation>
    <scope>NUCLEOTIDE SEQUENCE</scope>
    <source>
        <strain evidence="3">DAOMC 236422</strain>
    </source>
</reference>
<sequence>MIYSTLLIASALASSAVLAAPTPDPLLNIELDLGSGINLSIGGGRPVKEPKEFTSAFSVRAVPETIITNEGVSVPGQTGALGHYAFKINSKTEEICYEIRLVGVDGAYSSKALTATHIHQAAAGAAGPPRIAFPNPAFVRKNHLGQEVRESKGCMKGPFRTGINTTAGIDTGSATGFTLSQIEANPSGFFADTHTETFIAGAVRGQLLRSELEVASPKSFDAVLTANAQPDNVVTSANVPVAGQEGASGDYKLKINLKENVVCYSIEVKGLEGEYFSPAKTATHVHFASAGLAGPPRLAFRNPQPVKGLFGSKNLRRSEACIKGPFTSGLTAATGLDTSTNSGFTLQQLVDNPSGFFADTHTEKFAAGAIRGQLVRTQ</sequence>
<comment type="caution">
    <text evidence="3">The sequence shown here is derived from an EMBL/GenBank/DDBJ whole genome shotgun (WGS) entry which is preliminary data.</text>
</comment>
<feature type="domain" description="CHRD" evidence="2">
    <location>
        <begin position="222"/>
        <end position="376"/>
    </location>
</feature>